<name>A0A4V2V2K0_9BACI</name>
<feature type="domain" description="Calcineurin-like phosphoesterase" evidence="3">
    <location>
        <begin position="4"/>
        <end position="146"/>
    </location>
</feature>
<dbReference type="InterPro" id="IPR000979">
    <property type="entry name" value="Phosphodiesterase_MJ0936/Vps29"/>
</dbReference>
<dbReference type="Proteomes" id="UP000294650">
    <property type="component" value="Unassembled WGS sequence"/>
</dbReference>
<organism evidence="4 5">
    <name type="scientific">Melghiribacillus thermohalophilus</name>
    <dbReference type="NCBI Taxonomy" id="1324956"/>
    <lineage>
        <taxon>Bacteria</taxon>
        <taxon>Bacillati</taxon>
        <taxon>Bacillota</taxon>
        <taxon>Bacilli</taxon>
        <taxon>Bacillales</taxon>
        <taxon>Bacillaceae</taxon>
        <taxon>Melghiribacillus</taxon>
    </lineage>
</organism>
<dbReference type="GO" id="GO:0016787">
    <property type="term" value="F:hydrolase activity"/>
    <property type="evidence" value="ECO:0007669"/>
    <property type="project" value="UniProtKB-UniRule"/>
</dbReference>
<evidence type="ECO:0000256" key="2">
    <source>
        <dbReference type="RuleBase" id="RU362039"/>
    </source>
</evidence>
<dbReference type="NCBIfam" id="TIGR00040">
    <property type="entry name" value="yfcE"/>
    <property type="match status" value="1"/>
</dbReference>
<keyword evidence="2" id="KW-0479">Metal-binding</keyword>
<dbReference type="Pfam" id="PF12850">
    <property type="entry name" value="Metallophos_2"/>
    <property type="match status" value="1"/>
</dbReference>
<dbReference type="Gene3D" id="3.60.21.10">
    <property type="match status" value="1"/>
</dbReference>
<dbReference type="OrthoDB" id="9800565at2"/>
<dbReference type="EC" id="3.1.4.-" evidence="2"/>
<evidence type="ECO:0000259" key="3">
    <source>
        <dbReference type="Pfam" id="PF12850"/>
    </source>
</evidence>
<gene>
    <name evidence="4" type="ORF">EDD68_104143</name>
</gene>
<dbReference type="RefSeq" id="WP_132371233.1">
    <property type="nucleotide sequence ID" value="NZ_SMAN01000004.1"/>
</dbReference>
<dbReference type="GO" id="GO:0046872">
    <property type="term" value="F:metal ion binding"/>
    <property type="evidence" value="ECO:0007669"/>
    <property type="project" value="UniProtKB-KW"/>
</dbReference>
<proteinExistence type="inferred from homology"/>
<comment type="caution">
    <text evidence="4">The sequence shown here is derived from an EMBL/GenBank/DDBJ whole genome shotgun (WGS) entry which is preliminary data.</text>
</comment>
<reference evidence="4 5" key="1">
    <citation type="submission" date="2019-03" db="EMBL/GenBank/DDBJ databases">
        <title>Genomic Encyclopedia of Type Strains, Phase IV (KMG-IV): sequencing the most valuable type-strain genomes for metagenomic binning, comparative biology and taxonomic classification.</title>
        <authorList>
            <person name="Goeker M."/>
        </authorList>
    </citation>
    <scope>NUCLEOTIDE SEQUENCE [LARGE SCALE GENOMIC DNA]</scope>
    <source>
        <strain evidence="4 5">DSM 25894</strain>
    </source>
</reference>
<comment type="similarity">
    <text evidence="1 2">Belongs to the metallophosphoesterase superfamily. YfcE family.</text>
</comment>
<dbReference type="SUPFAM" id="SSF56300">
    <property type="entry name" value="Metallo-dependent phosphatases"/>
    <property type="match status" value="1"/>
</dbReference>
<dbReference type="EMBL" id="SMAN01000004">
    <property type="protein sequence ID" value="TCT25072.1"/>
    <property type="molecule type" value="Genomic_DNA"/>
</dbReference>
<dbReference type="InterPro" id="IPR029052">
    <property type="entry name" value="Metallo-depent_PP-like"/>
</dbReference>
<protein>
    <recommendedName>
        <fullName evidence="2">Phosphoesterase</fullName>
        <ecNumber evidence="2">3.1.4.-</ecNumber>
    </recommendedName>
</protein>
<comment type="cofactor">
    <cofactor evidence="2">
        <name>a divalent metal cation</name>
        <dbReference type="ChEBI" id="CHEBI:60240"/>
    </cofactor>
</comment>
<keyword evidence="5" id="KW-1185">Reference proteome</keyword>
<dbReference type="PANTHER" id="PTHR11124">
    <property type="entry name" value="VACUOLAR SORTING PROTEIN VPS29"/>
    <property type="match status" value="1"/>
</dbReference>
<dbReference type="CDD" id="cd00841">
    <property type="entry name" value="MPP_YfcE"/>
    <property type="match status" value="1"/>
</dbReference>
<evidence type="ECO:0000313" key="5">
    <source>
        <dbReference type="Proteomes" id="UP000294650"/>
    </source>
</evidence>
<accession>A0A4V2V2K0</accession>
<dbReference type="InterPro" id="IPR024654">
    <property type="entry name" value="Calcineurin-like_PHP_lpxH"/>
</dbReference>
<dbReference type="AlphaFoldDB" id="A0A4V2V2K0"/>
<evidence type="ECO:0000256" key="1">
    <source>
        <dbReference type="ARBA" id="ARBA00008950"/>
    </source>
</evidence>
<sequence length="174" mass="19933">MKTVMIVSDSHGLKDELAMIKKRHQGEADAFIHCGDSELDYESEWMEGFRRVRGNCDFDTNYPNEVDFLLDNVKFYVTHGHLYRVKSTLMPLSYRAEEVGADIVCFGHSHFATAEKVGNTLLINPGSINQPRGRLEKTYAKLTWEDNSHFHVQFLDLEGNEVPELTKSFVFGQD</sequence>
<dbReference type="InterPro" id="IPR041802">
    <property type="entry name" value="MPP_YfcE"/>
</dbReference>
<evidence type="ECO:0000313" key="4">
    <source>
        <dbReference type="EMBL" id="TCT25072.1"/>
    </source>
</evidence>